<name>A0ABU2JKR1_9ACTN</name>
<dbReference type="Gene3D" id="3.30.460.10">
    <property type="entry name" value="Beta Polymerase, domain 2"/>
    <property type="match status" value="1"/>
</dbReference>
<evidence type="ECO:0000313" key="2">
    <source>
        <dbReference type="EMBL" id="MDT0265576.1"/>
    </source>
</evidence>
<reference evidence="3" key="1">
    <citation type="submission" date="2023-07" db="EMBL/GenBank/DDBJ databases">
        <title>30 novel species of actinomycetes from the DSMZ collection.</title>
        <authorList>
            <person name="Nouioui I."/>
        </authorList>
    </citation>
    <scope>NUCLEOTIDE SEQUENCE [LARGE SCALE GENOMIC DNA]</scope>
    <source>
        <strain evidence="3">DSM 44915</strain>
    </source>
</reference>
<dbReference type="SMART" id="SM00954">
    <property type="entry name" value="RelA_SpoT"/>
    <property type="match status" value="1"/>
</dbReference>
<protein>
    <submittedName>
        <fullName evidence="2">RelA/SpoT domain-containing protein</fullName>
    </submittedName>
</protein>
<accession>A0ABU2JKR1</accession>
<feature type="domain" description="RelA/SpoT" evidence="1">
    <location>
        <begin position="29"/>
        <end position="147"/>
    </location>
</feature>
<dbReference type="InterPro" id="IPR043519">
    <property type="entry name" value="NT_sf"/>
</dbReference>
<dbReference type="CDD" id="cd05399">
    <property type="entry name" value="NT_Rel-Spo_like"/>
    <property type="match status" value="1"/>
</dbReference>
<gene>
    <name evidence="2" type="ORF">RM844_04640</name>
</gene>
<sequence length="300" mass="34825">MQELESGAEWLRARLRADLHDLHPVTIQVRTKSTESVFAKLQKGDYGDLWEIEDLIAARAVLLHPTDIKAAIDRVRLMLQFLDAKNIDAGRPSDFRYQQPHLISMFPSDYIERHPEVSRVKLEIQFTTYIQHALQESTHDVIYKGERFSWREARLDGRLRGLLEIVDDVLANISNMAQVDSDPSYEIFDKRNEIIDAARSIWRQDQLPSDMRRFAITVEGLLSASGVSIREFIELCGRHCDLIEALSLSPVDKTVGVLLRERYDQLLRGIKKRRILISSELEDLVPEARRWPKEKRVVLW</sequence>
<dbReference type="EMBL" id="JAVREO010000002">
    <property type="protein sequence ID" value="MDT0265576.1"/>
    <property type="molecule type" value="Genomic_DNA"/>
</dbReference>
<dbReference type="SUPFAM" id="SSF81301">
    <property type="entry name" value="Nucleotidyltransferase"/>
    <property type="match status" value="1"/>
</dbReference>
<keyword evidence="3" id="KW-1185">Reference proteome</keyword>
<proteinExistence type="predicted"/>
<comment type="caution">
    <text evidence="2">The sequence shown here is derived from an EMBL/GenBank/DDBJ whole genome shotgun (WGS) entry which is preliminary data.</text>
</comment>
<dbReference type="Proteomes" id="UP001183410">
    <property type="component" value="Unassembled WGS sequence"/>
</dbReference>
<evidence type="ECO:0000313" key="3">
    <source>
        <dbReference type="Proteomes" id="UP001183410"/>
    </source>
</evidence>
<dbReference type="InterPro" id="IPR007685">
    <property type="entry name" value="RelA_SpoT"/>
</dbReference>
<dbReference type="RefSeq" id="WP_311665013.1">
    <property type="nucleotide sequence ID" value="NZ_JAVREO010000002.1"/>
</dbReference>
<evidence type="ECO:0000259" key="1">
    <source>
        <dbReference type="SMART" id="SM00954"/>
    </source>
</evidence>
<dbReference type="Pfam" id="PF04607">
    <property type="entry name" value="RelA_SpoT"/>
    <property type="match status" value="1"/>
</dbReference>
<organism evidence="2 3">
    <name type="scientific">Streptomyces chisholmiae</name>
    <dbReference type="NCBI Taxonomy" id="3075540"/>
    <lineage>
        <taxon>Bacteria</taxon>
        <taxon>Bacillati</taxon>
        <taxon>Actinomycetota</taxon>
        <taxon>Actinomycetes</taxon>
        <taxon>Kitasatosporales</taxon>
        <taxon>Streptomycetaceae</taxon>
        <taxon>Streptomyces</taxon>
    </lineage>
</organism>